<sequence>MSGYNVLWVPGMDHAGIATQVAVEKKLMRENKVTRHDIGRQRFISQLWDWKNEHGGTILNQERRSKAVTEAFVRLYKEGLIYRDQRIVNWDCTLQTAISDAEILAERHIERSLIMTMKFNLIFLSLSPIRLREIWITPAHDPNEFLVGKHHHLEFINIFTDDGKINSNGGAEFEGMPQFTARMAVTEALRAKGLYRGAQKNEMKLGICSRSNDVVEQMLKSQWFVDCENIAKLALGAVVSDNNKKIEIIQHQYEQELIRWLENICDWCISRQLWWGHRVPAWYVTLENDQFKDLGSYNDHWVVGRSEQEVVLEAKQMFAGKKFEIAQDPDVLDTWFSAGLLPLSVLGWPEVTPDFKAFYPTSLLQTGHDVLYLWVARMIMLGMKLGGDVPFRKVYLHPMIYDSHGQKMSKSKGNVIDPLDLINGISLEGLHKKLDTSNLDQSDLEKAKMDQNQLNKITLDVTRIVNYRQWCNELWYIVNFAMKSLGDDYSPHKFRSVESMPLICQWLLSILNKAVRENAIKPYFENLSELEYVREASRDTIWIYLDIGLRLLHPLMPFITEELWQNLPRAKGIKKSIMISEYPSVVEAWTNERIEEDL</sequence>
<dbReference type="PANTHER" id="PTHR11946:SF109">
    <property type="entry name" value="VALINE--TRNA LIGASE"/>
    <property type="match status" value="1"/>
</dbReference>
<evidence type="ECO:0000313" key="13">
    <source>
        <dbReference type="Proteomes" id="UP001222027"/>
    </source>
</evidence>
<dbReference type="Gene3D" id="1.10.730.10">
    <property type="entry name" value="Isoleucyl-tRNA Synthetase, Domain 1"/>
    <property type="match status" value="1"/>
</dbReference>
<dbReference type="PRINTS" id="PR00986">
    <property type="entry name" value="TRNASYNTHVAL"/>
</dbReference>
<keyword evidence="5" id="KW-0547">Nucleotide-binding</keyword>
<dbReference type="InterPro" id="IPR009080">
    <property type="entry name" value="tRNAsynth_Ia_anticodon-bd"/>
</dbReference>
<proteinExistence type="inferred from homology"/>
<dbReference type="SUPFAM" id="SSF50677">
    <property type="entry name" value="ValRS/IleRS/LeuRS editing domain"/>
    <property type="match status" value="1"/>
</dbReference>
<dbReference type="InterPro" id="IPR013155">
    <property type="entry name" value="M/V/L/I-tRNA-synth_anticd-bd"/>
</dbReference>
<feature type="domain" description="Methionyl/Valyl/Leucyl/Isoleucyl-tRNA synthetase anticodon-binding" evidence="11">
    <location>
        <begin position="520"/>
        <end position="593"/>
    </location>
</feature>
<dbReference type="SUPFAM" id="SSF47323">
    <property type="entry name" value="Anticodon-binding domain of a subclass of class I aminoacyl-tRNA synthetases"/>
    <property type="match status" value="1"/>
</dbReference>
<evidence type="ECO:0000313" key="12">
    <source>
        <dbReference type="EMBL" id="KAJ8513380.1"/>
    </source>
</evidence>
<evidence type="ECO:0000256" key="8">
    <source>
        <dbReference type="ARBA" id="ARBA00023146"/>
    </source>
</evidence>
<organism evidence="12 13">
    <name type="scientific">Ensete ventricosum</name>
    <name type="common">Abyssinian banana</name>
    <name type="synonym">Musa ensete</name>
    <dbReference type="NCBI Taxonomy" id="4639"/>
    <lineage>
        <taxon>Eukaryota</taxon>
        <taxon>Viridiplantae</taxon>
        <taxon>Streptophyta</taxon>
        <taxon>Embryophyta</taxon>
        <taxon>Tracheophyta</taxon>
        <taxon>Spermatophyta</taxon>
        <taxon>Magnoliopsida</taxon>
        <taxon>Liliopsida</taxon>
        <taxon>Zingiberales</taxon>
        <taxon>Musaceae</taxon>
        <taxon>Ensete</taxon>
    </lineage>
</organism>
<dbReference type="GO" id="GO:0005524">
    <property type="term" value="F:ATP binding"/>
    <property type="evidence" value="ECO:0007669"/>
    <property type="project" value="UniProtKB-KW"/>
</dbReference>
<reference evidence="12 13" key="1">
    <citation type="submission" date="2022-12" db="EMBL/GenBank/DDBJ databases">
        <title>Chromosome-scale assembly of the Ensete ventricosum genome.</title>
        <authorList>
            <person name="Dussert Y."/>
            <person name="Stocks J."/>
            <person name="Wendawek A."/>
            <person name="Woldeyes F."/>
            <person name="Nichols R.A."/>
            <person name="Borrell J.S."/>
        </authorList>
    </citation>
    <scope>NUCLEOTIDE SEQUENCE [LARGE SCALE GENOMIC DNA]</scope>
    <source>
        <strain evidence="13">cv. Maze</strain>
        <tissue evidence="12">Seeds</tissue>
    </source>
</reference>
<keyword evidence="3" id="KW-0963">Cytoplasm</keyword>
<feature type="domain" description="Aminoacyl-tRNA synthetase class Ia" evidence="10">
    <location>
        <begin position="1"/>
        <end position="62"/>
    </location>
</feature>
<accession>A0AAV8S1Z6</accession>
<evidence type="ECO:0000256" key="9">
    <source>
        <dbReference type="ARBA" id="ARBA00029936"/>
    </source>
</evidence>
<protein>
    <recommendedName>
        <fullName evidence="2">valine--tRNA ligase</fullName>
        <ecNumber evidence="2">6.1.1.9</ecNumber>
    </recommendedName>
    <alternativeName>
        <fullName evidence="9">Valyl-tRNA synthetase</fullName>
    </alternativeName>
</protein>
<dbReference type="Gene3D" id="3.40.50.620">
    <property type="entry name" value="HUPs"/>
    <property type="match status" value="2"/>
</dbReference>
<evidence type="ECO:0000256" key="6">
    <source>
        <dbReference type="ARBA" id="ARBA00022840"/>
    </source>
</evidence>
<dbReference type="InterPro" id="IPR009008">
    <property type="entry name" value="Val/Leu/Ile-tRNA-synth_edit"/>
</dbReference>
<dbReference type="FunFam" id="3.40.50.620:FF:000078">
    <property type="entry name" value="Valine--tRNA ligase, mitochondrial"/>
    <property type="match status" value="1"/>
</dbReference>
<name>A0AAV8S1Z6_ENSVE</name>
<evidence type="ECO:0000259" key="11">
    <source>
        <dbReference type="Pfam" id="PF08264"/>
    </source>
</evidence>
<dbReference type="GO" id="GO:0006438">
    <property type="term" value="P:valyl-tRNA aminoacylation"/>
    <property type="evidence" value="ECO:0007669"/>
    <property type="project" value="InterPro"/>
</dbReference>
<keyword evidence="4" id="KW-0436">Ligase</keyword>
<feature type="domain" description="Aminoacyl-tRNA synthetase class Ia" evidence="10">
    <location>
        <begin position="64"/>
        <end position="430"/>
    </location>
</feature>
<dbReference type="SUPFAM" id="SSF52374">
    <property type="entry name" value="Nucleotidylyl transferase"/>
    <property type="match status" value="1"/>
</dbReference>
<dbReference type="Pfam" id="PF00133">
    <property type="entry name" value="tRNA-synt_1"/>
    <property type="match status" value="2"/>
</dbReference>
<dbReference type="EMBL" id="JAQQAF010000001">
    <property type="protein sequence ID" value="KAJ8513380.1"/>
    <property type="molecule type" value="Genomic_DNA"/>
</dbReference>
<evidence type="ECO:0000256" key="1">
    <source>
        <dbReference type="ARBA" id="ARBA00005594"/>
    </source>
</evidence>
<keyword evidence="7" id="KW-0648">Protein biosynthesis</keyword>
<evidence type="ECO:0000256" key="4">
    <source>
        <dbReference type="ARBA" id="ARBA00022598"/>
    </source>
</evidence>
<dbReference type="InterPro" id="IPR002303">
    <property type="entry name" value="Valyl-tRNA_ligase"/>
</dbReference>
<keyword evidence="8" id="KW-0030">Aminoacyl-tRNA synthetase</keyword>
<comment type="similarity">
    <text evidence="1">Belongs to the class-I aminoacyl-tRNA synthetase family.</text>
</comment>
<evidence type="ECO:0000256" key="7">
    <source>
        <dbReference type="ARBA" id="ARBA00022917"/>
    </source>
</evidence>
<dbReference type="InterPro" id="IPR002300">
    <property type="entry name" value="aa-tRNA-synth_Ia"/>
</dbReference>
<keyword evidence="13" id="KW-1185">Reference proteome</keyword>
<dbReference type="EC" id="6.1.1.9" evidence="2"/>
<evidence type="ECO:0000256" key="3">
    <source>
        <dbReference type="ARBA" id="ARBA00022490"/>
    </source>
</evidence>
<dbReference type="PANTHER" id="PTHR11946">
    <property type="entry name" value="VALYL-TRNA SYNTHETASES"/>
    <property type="match status" value="1"/>
</dbReference>
<gene>
    <name evidence="12" type="ORF">OPV22_003814</name>
</gene>
<dbReference type="Pfam" id="PF08264">
    <property type="entry name" value="Anticodon_1"/>
    <property type="match status" value="1"/>
</dbReference>
<comment type="caution">
    <text evidence="12">The sequence shown here is derived from an EMBL/GenBank/DDBJ whole genome shotgun (WGS) entry which is preliminary data.</text>
</comment>
<dbReference type="Proteomes" id="UP001222027">
    <property type="component" value="Unassembled WGS sequence"/>
</dbReference>
<dbReference type="GO" id="GO:0002161">
    <property type="term" value="F:aminoacyl-tRNA deacylase activity"/>
    <property type="evidence" value="ECO:0007669"/>
    <property type="project" value="InterPro"/>
</dbReference>
<dbReference type="AlphaFoldDB" id="A0AAV8S1Z6"/>
<dbReference type="GO" id="GO:0005829">
    <property type="term" value="C:cytosol"/>
    <property type="evidence" value="ECO:0007669"/>
    <property type="project" value="TreeGrafter"/>
</dbReference>
<evidence type="ECO:0000259" key="10">
    <source>
        <dbReference type="Pfam" id="PF00133"/>
    </source>
</evidence>
<dbReference type="InterPro" id="IPR014729">
    <property type="entry name" value="Rossmann-like_a/b/a_fold"/>
</dbReference>
<evidence type="ECO:0000256" key="2">
    <source>
        <dbReference type="ARBA" id="ARBA00013169"/>
    </source>
</evidence>
<keyword evidence="6" id="KW-0067">ATP-binding</keyword>
<evidence type="ECO:0000256" key="5">
    <source>
        <dbReference type="ARBA" id="ARBA00022741"/>
    </source>
</evidence>
<dbReference type="GO" id="GO:0004832">
    <property type="term" value="F:valine-tRNA ligase activity"/>
    <property type="evidence" value="ECO:0007669"/>
    <property type="project" value="UniProtKB-EC"/>
</dbReference>